<dbReference type="Gene3D" id="3.40.50.1000">
    <property type="entry name" value="HAD superfamily/HAD-like"/>
    <property type="match status" value="1"/>
</dbReference>
<dbReference type="OrthoDB" id="323926at2"/>
<dbReference type="InterPro" id="IPR036412">
    <property type="entry name" value="HAD-like_sf"/>
</dbReference>
<dbReference type="InterPro" id="IPR010037">
    <property type="entry name" value="FkbH_domain"/>
</dbReference>
<dbReference type="RefSeq" id="WP_013139886.1">
    <property type="nucleotide sequence ID" value="NC_014168.1"/>
</dbReference>
<dbReference type="NCBIfam" id="TIGR01681">
    <property type="entry name" value="HAD-SF-IIIC"/>
    <property type="match status" value="1"/>
</dbReference>
<keyword evidence="2" id="KW-1185">Reference proteome</keyword>
<dbReference type="eggNOG" id="COG3882">
    <property type="taxonomic scope" value="Bacteria"/>
</dbReference>
<proteinExistence type="predicted"/>
<dbReference type="AlphaFoldDB" id="D6ZEG3"/>
<evidence type="ECO:0000313" key="1">
    <source>
        <dbReference type="EMBL" id="ADG99439.1"/>
    </source>
</evidence>
<dbReference type="InterPro" id="IPR016181">
    <property type="entry name" value="Acyl_CoA_acyltransferase"/>
</dbReference>
<dbReference type="SUPFAM" id="SSF55729">
    <property type="entry name" value="Acyl-CoA N-acyltransferases (Nat)"/>
    <property type="match status" value="1"/>
</dbReference>
<dbReference type="Gene3D" id="3.40.630.30">
    <property type="match status" value="1"/>
</dbReference>
<evidence type="ECO:0000313" key="2">
    <source>
        <dbReference type="Proteomes" id="UP000002247"/>
    </source>
</evidence>
<sequence>MTVEPDTTARALWNSPPIEGRQALAVRFTDVVTALSEADDRAVTRTGAVLKHIETADVPPSVPTARIAVLGTSTLGPLHAPLLGALAARGIAARAEFGDFDRLIAELFDPSTPALAHDPTAVVLLPDGEAVFRRVAVPFTAASAASAVESFVNDLISAIRAFRARSAAPVVVPTLLLSPERSSLLLDLPSRAQLAAAWNRANLRLLELGEEIPGVIPVDMNQLAAHAAGPARDPRLAAYAQAQFTEPVLLGYARQTAAAVAALLGRTCKCLVLDLDGTMWGGVLADDGPLGVVSGEGRVGEAFAEVHDVARQLSSQGVVLAVASKNDDEAARAALTEHPGVRLNVADFAVIAANWDPKPGNVAGIAETLNIGLDSLVFLDDNPSERGAVRAALPQVRTIAANADDPSLSAPALLRDGVFTSLRITDEDRLRPQMYRAETERASFRQSVGAVEDYLAGLETEVTIAAAGEQDVVRLSQLTLRTNQYNLTTARLDPDAVRSVLRRPQSIVKTVRCHDKFGDHGLVGALFAQIDGDRLEIMHFAMSCRVLGRGVEAAALRAVLDEGADRGARDAVGSFVRSAKNGRAADFFRQSDFMPDGADTTDQIGTRTTFVRSLSTLPEPPQHLTVTIMKEKP</sequence>
<dbReference type="EMBL" id="CP001958">
    <property type="protein sequence ID" value="ADG99439.1"/>
    <property type="molecule type" value="Genomic_DNA"/>
</dbReference>
<dbReference type="KEGG" id="srt:Srot_3012"/>
<dbReference type="InterPro" id="IPR036514">
    <property type="entry name" value="SGNH_hydro_sf"/>
</dbReference>
<dbReference type="Gene3D" id="3.40.50.1110">
    <property type="entry name" value="SGNH hydrolase"/>
    <property type="match status" value="1"/>
</dbReference>
<name>D6ZEG3_SEGRD</name>
<gene>
    <name evidence="1" type="ordered locus">Srot_3012</name>
</gene>
<organism evidence="1 2">
    <name type="scientific">Segniliparus rotundus (strain ATCC BAA-972 / CDC 1076 / CIP 108378 / DSM 44985 / JCM 13578)</name>
    <dbReference type="NCBI Taxonomy" id="640132"/>
    <lineage>
        <taxon>Bacteria</taxon>
        <taxon>Bacillati</taxon>
        <taxon>Actinomycetota</taxon>
        <taxon>Actinomycetes</taxon>
        <taxon>Mycobacteriales</taxon>
        <taxon>Segniliparaceae</taxon>
        <taxon>Segniliparus</taxon>
    </lineage>
</organism>
<dbReference type="InterPro" id="IPR010033">
    <property type="entry name" value="HAD_SF_ppase_IIIC"/>
</dbReference>
<dbReference type="STRING" id="640132.Srot_3012"/>
<dbReference type="Proteomes" id="UP000002247">
    <property type="component" value="Chromosome"/>
</dbReference>
<reference evidence="1 2" key="1">
    <citation type="journal article" date="2010" name="Stand. Genomic Sci.">
        <title>Complete genome sequence of Segniliparus rotundus type strain (CDC 1076).</title>
        <authorList>
            <person name="Sikorski J."/>
            <person name="Lapidus A."/>
            <person name="Copeland A."/>
            <person name="Misra M."/>
            <person name="Glavina Del Rio T."/>
            <person name="Nolan M."/>
            <person name="Lucas S."/>
            <person name="Chen F."/>
            <person name="Tice H."/>
            <person name="Cheng J.F."/>
            <person name="Jando M."/>
            <person name="Schneider S."/>
            <person name="Bruce D."/>
            <person name="Goodwin L."/>
            <person name="Pitluck S."/>
            <person name="Liolios K."/>
            <person name="Mikhailova N."/>
            <person name="Pati A."/>
            <person name="Ivanova N."/>
            <person name="Mavromatis K."/>
            <person name="Chen A."/>
            <person name="Palaniappan K."/>
            <person name="Chertkov O."/>
            <person name="Land M."/>
            <person name="Hauser L."/>
            <person name="Chang Y.J."/>
            <person name="Jeffries C.D."/>
            <person name="Brettin T."/>
            <person name="Detter J.C."/>
            <person name="Han C."/>
            <person name="Rohde M."/>
            <person name="Goker M."/>
            <person name="Bristow J."/>
            <person name="Eisen J.A."/>
            <person name="Markowitz V."/>
            <person name="Hugenholtz P."/>
            <person name="Kyrpides N.C."/>
            <person name="Klenk H.P."/>
        </authorList>
    </citation>
    <scope>NUCLEOTIDE SEQUENCE [LARGE SCALE GENOMIC DNA]</scope>
    <source>
        <strain evidence="2">ATCC BAA-972 / CDC 1076 / CIP 108378 / DSM 44985 / JCM 13578</strain>
    </source>
</reference>
<dbReference type="SUPFAM" id="SSF56784">
    <property type="entry name" value="HAD-like"/>
    <property type="match status" value="1"/>
</dbReference>
<dbReference type="HOGENOM" id="CLU_018095_1_0_11"/>
<dbReference type="InterPro" id="IPR023214">
    <property type="entry name" value="HAD_sf"/>
</dbReference>
<protein>
    <submittedName>
        <fullName evidence="1">FkbH like protein</fullName>
    </submittedName>
</protein>
<accession>D6ZEG3</accession>
<dbReference type="NCBIfam" id="TIGR01686">
    <property type="entry name" value="FkbH"/>
    <property type="match status" value="1"/>
</dbReference>